<sequence length="604" mass="68441">MGTIIKLNSSDMMVAVGKRNSDEDEFVPFCGGTLISHTWVLSAAHCINNILLTDQKGVIIAIKHAIRHPGYKPPAMYADIGLIELMNPITFNTFIRPACLYQQYDTVPRKAWITGWQASLDGESSRACSLPKQTKIVIIGAGPAGIAAASRLLQKGVNDFVILEANDRIGGRINTKDFGENVVDLGAEWVHGESGNVVFQLASKHNLLNSSAFLLDVSTYEVITINGEIMPNEESTKALTLYFNIMDKMDQEELKNETGSLGDYFIREYYKAFDEKPFMNRTKVAEYLSLIEKLENSADCSDTWFDVSAKRLIEYWECEGDLTLNWKGRGYKTIFDVLLQKIPNPEERLPIMEKIEFEKVVTTCNYSSGENVTVTTRDGCEYSASHVIFTGSLGVLKDKHSSMFVPSLPQKKQRAIEGLNIGTANKIFLEFPYRWWPEDKTSFNFIWPEKDKKEFLQTYGENSEWLCDVSAFITVAYQPNLLCAWITGKNARYIETLSDTDVFDGLYLLLKEAFESHDNVTKPTRMLRSKWYTNEHFRGSYSFQSMVSEQMNVTPRDLAEPIMTGNKPVILFAGEATHDHYYSTVHGGVETGFREADRLIDFER</sequence>
<dbReference type="Gene3D" id="2.40.10.10">
    <property type="entry name" value="Trypsin-like serine proteases"/>
    <property type="match status" value="2"/>
</dbReference>
<dbReference type="InterPro" id="IPR002937">
    <property type="entry name" value="Amino_oxidase"/>
</dbReference>
<evidence type="ECO:0000313" key="3">
    <source>
        <dbReference type="Proteomes" id="UP000078541"/>
    </source>
</evidence>
<dbReference type="PANTHER" id="PTHR10742:SF398">
    <property type="entry name" value="AMINE OXIDASE DOMAIN-CONTAINING PROTEIN-RELATED"/>
    <property type="match status" value="1"/>
</dbReference>
<keyword evidence="3" id="KW-1185">Reference proteome</keyword>
<dbReference type="PROSITE" id="PS00134">
    <property type="entry name" value="TRYPSIN_HIS"/>
    <property type="match status" value="1"/>
</dbReference>
<dbReference type="Pfam" id="PF00089">
    <property type="entry name" value="Trypsin"/>
    <property type="match status" value="1"/>
</dbReference>
<organism evidence="2 3">
    <name type="scientific">Trachymyrmex septentrionalis</name>
    <dbReference type="NCBI Taxonomy" id="34720"/>
    <lineage>
        <taxon>Eukaryota</taxon>
        <taxon>Metazoa</taxon>
        <taxon>Ecdysozoa</taxon>
        <taxon>Arthropoda</taxon>
        <taxon>Hexapoda</taxon>
        <taxon>Insecta</taxon>
        <taxon>Pterygota</taxon>
        <taxon>Neoptera</taxon>
        <taxon>Endopterygota</taxon>
        <taxon>Hymenoptera</taxon>
        <taxon>Apocrita</taxon>
        <taxon>Aculeata</taxon>
        <taxon>Formicoidea</taxon>
        <taxon>Formicidae</taxon>
        <taxon>Myrmicinae</taxon>
        <taxon>Trachymyrmex</taxon>
    </lineage>
</organism>
<dbReference type="InterPro" id="IPR018114">
    <property type="entry name" value="TRYPSIN_HIS"/>
</dbReference>
<dbReference type="InterPro" id="IPR001314">
    <property type="entry name" value="Peptidase_S1A"/>
</dbReference>
<dbReference type="GO" id="GO:0046592">
    <property type="term" value="F:polyamine oxidase activity"/>
    <property type="evidence" value="ECO:0007669"/>
    <property type="project" value="TreeGrafter"/>
</dbReference>
<dbReference type="GO" id="GO:0006508">
    <property type="term" value="P:proteolysis"/>
    <property type="evidence" value="ECO:0007669"/>
    <property type="project" value="InterPro"/>
</dbReference>
<dbReference type="STRING" id="34720.A0A195F5U0"/>
<name>A0A195F5U0_9HYME</name>
<dbReference type="PANTHER" id="PTHR10742">
    <property type="entry name" value="FLAVIN MONOAMINE OXIDASE"/>
    <property type="match status" value="1"/>
</dbReference>
<dbReference type="Proteomes" id="UP000078541">
    <property type="component" value="Unassembled WGS sequence"/>
</dbReference>
<dbReference type="InterPro" id="IPR043504">
    <property type="entry name" value="Peptidase_S1_PA_chymotrypsin"/>
</dbReference>
<dbReference type="PROSITE" id="PS50240">
    <property type="entry name" value="TRYPSIN_DOM"/>
    <property type="match status" value="1"/>
</dbReference>
<dbReference type="Pfam" id="PF01593">
    <property type="entry name" value="Amino_oxidase"/>
    <property type="match status" value="1"/>
</dbReference>
<evidence type="ECO:0000259" key="1">
    <source>
        <dbReference type="PROSITE" id="PS50240"/>
    </source>
</evidence>
<dbReference type="GO" id="GO:0004252">
    <property type="term" value="F:serine-type endopeptidase activity"/>
    <property type="evidence" value="ECO:0007669"/>
    <property type="project" value="InterPro"/>
</dbReference>
<protein>
    <submittedName>
        <fullName evidence="2">Peroxisomal N(1)-acetyl-spermine/spermidine oxidase</fullName>
    </submittedName>
</protein>
<dbReference type="SUPFAM" id="SSF51905">
    <property type="entry name" value="FAD/NAD(P)-binding domain"/>
    <property type="match status" value="1"/>
</dbReference>
<dbReference type="InterPro" id="IPR009003">
    <property type="entry name" value="Peptidase_S1_PA"/>
</dbReference>
<dbReference type="AlphaFoldDB" id="A0A195F5U0"/>
<dbReference type="SMART" id="SM00020">
    <property type="entry name" value="Tryp_SPc"/>
    <property type="match status" value="1"/>
</dbReference>
<reference evidence="2 3" key="1">
    <citation type="submission" date="2016-03" db="EMBL/GenBank/DDBJ databases">
        <title>Trachymyrmex septentrionalis WGS genome.</title>
        <authorList>
            <person name="Nygaard S."/>
            <person name="Hu H."/>
            <person name="Boomsma J."/>
            <person name="Zhang G."/>
        </authorList>
    </citation>
    <scope>NUCLEOTIDE SEQUENCE [LARGE SCALE GENOMIC DNA]</scope>
    <source>
        <strain evidence="2">Tsep2-gDNA-1</strain>
        <tissue evidence="2">Whole body</tissue>
    </source>
</reference>
<dbReference type="Gene3D" id="3.50.50.60">
    <property type="entry name" value="FAD/NAD(P)-binding domain"/>
    <property type="match status" value="1"/>
</dbReference>
<accession>A0A195F5U0</accession>
<dbReference type="InterPro" id="IPR001254">
    <property type="entry name" value="Trypsin_dom"/>
</dbReference>
<dbReference type="PRINTS" id="PR00722">
    <property type="entry name" value="CHYMOTRYPSIN"/>
</dbReference>
<dbReference type="Gene3D" id="3.90.660.10">
    <property type="match status" value="1"/>
</dbReference>
<dbReference type="SUPFAM" id="SSF50494">
    <property type="entry name" value="Trypsin-like serine proteases"/>
    <property type="match status" value="1"/>
</dbReference>
<proteinExistence type="predicted"/>
<gene>
    <name evidence="2" type="ORF">ALC56_09629</name>
</gene>
<evidence type="ECO:0000313" key="2">
    <source>
        <dbReference type="EMBL" id="KYN35838.1"/>
    </source>
</evidence>
<dbReference type="SUPFAM" id="SSF54373">
    <property type="entry name" value="FAD-linked reductases, C-terminal domain"/>
    <property type="match status" value="1"/>
</dbReference>
<dbReference type="EMBL" id="KQ981768">
    <property type="protein sequence ID" value="KYN35838.1"/>
    <property type="molecule type" value="Genomic_DNA"/>
</dbReference>
<dbReference type="InterPro" id="IPR036188">
    <property type="entry name" value="FAD/NAD-bd_sf"/>
</dbReference>
<dbReference type="InterPro" id="IPR050281">
    <property type="entry name" value="Flavin_monoamine_oxidase"/>
</dbReference>
<feature type="domain" description="Peptidase S1" evidence="1">
    <location>
        <begin position="1"/>
        <end position="296"/>
    </location>
</feature>